<evidence type="ECO:0000256" key="8">
    <source>
        <dbReference type="ARBA" id="ARBA00022967"/>
    </source>
</evidence>
<dbReference type="InterPro" id="IPR001133">
    <property type="entry name" value="NADH_UbQ_OxRdtase_chain4L/K"/>
</dbReference>
<dbReference type="GO" id="GO:0008137">
    <property type="term" value="F:NADH dehydrogenase (ubiquinone) activity"/>
    <property type="evidence" value="ECO:0007669"/>
    <property type="project" value="UniProtKB-EC"/>
</dbReference>
<evidence type="ECO:0000256" key="11">
    <source>
        <dbReference type="ARBA" id="ARBA00023027"/>
    </source>
</evidence>
<dbReference type="EMBL" id="HM370130">
    <property type="protein sequence ID" value="ADI79583.1"/>
    <property type="molecule type" value="Genomic_DNA"/>
</dbReference>
<protein>
    <recommendedName>
        <fullName evidence="4 17">NADH-ubiquinone oxidoreductase chain 4L</fullName>
        <ecNumber evidence="3 17">7.1.1.2</ecNumber>
    </recommendedName>
</protein>
<evidence type="ECO:0000256" key="7">
    <source>
        <dbReference type="ARBA" id="ARBA00022692"/>
    </source>
</evidence>
<dbReference type="GO" id="GO:0042773">
    <property type="term" value="P:ATP synthesis coupled electron transport"/>
    <property type="evidence" value="ECO:0007669"/>
    <property type="project" value="UniProtKB-UniRule"/>
</dbReference>
<keyword evidence="8 17" id="KW-1278">Translocase</keyword>
<organism evidence="18">
    <name type="scientific">Gekko gecko</name>
    <name type="common">Tokay gecko</name>
    <dbReference type="NCBI Taxonomy" id="36310"/>
    <lineage>
        <taxon>Eukaryota</taxon>
        <taxon>Metazoa</taxon>
        <taxon>Chordata</taxon>
        <taxon>Craniata</taxon>
        <taxon>Vertebrata</taxon>
        <taxon>Euteleostomi</taxon>
        <taxon>Lepidosauria</taxon>
        <taxon>Squamata</taxon>
        <taxon>Bifurcata</taxon>
        <taxon>Gekkota</taxon>
        <taxon>Gekkonidae</taxon>
        <taxon>Gekkoninae</taxon>
        <taxon>Gekko</taxon>
    </lineage>
</organism>
<keyword evidence="13 17" id="KW-0496">Mitochondrion</keyword>
<comment type="catalytic activity">
    <reaction evidence="16">
        <text>a ubiquinone + NADH + 5 H(+)(in) = a ubiquinol + NAD(+) + 4 H(+)(out)</text>
        <dbReference type="Rhea" id="RHEA:29091"/>
        <dbReference type="Rhea" id="RHEA-COMP:9565"/>
        <dbReference type="Rhea" id="RHEA-COMP:9566"/>
        <dbReference type="ChEBI" id="CHEBI:15378"/>
        <dbReference type="ChEBI" id="CHEBI:16389"/>
        <dbReference type="ChEBI" id="CHEBI:17976"/>
        <dbReference type="ChEBI" id="CHEBI:57540"/>
        <dbReference type="ChEBI" id="CHEBI:57945"/>
        <dbReference type="EC" id="7.1.1.2"/>
    </reaction>
    <physiologicalReaction direction="left-to-right" evidence="16">
        <dbReference type="Rhea" id="RHEA:29092"/>
    </physiologicalReaction>
</comment>
<dbReference type="GO" id="GO:0030964">
    <property type="term" value="C:NADH dehydrogenase complex"/>
    <property type="evidence" value="ECO:0007669"/>
    <property type="project" value="TreeGrafter"/>
</dbReference>
<keyword evidence="12 17" id="KW-0830">Ubiquinone</keyword>
<comment type="similarity">
    <text evidence="2 17">Belongs to the complex I subunit 4L family.</text>
</comment>
<keyword evidence="7 17" id="KW-0812">Transmembrane</keyword>
<keyword evidence="14 17" id="KW-0472">Membrane</keyword>
<dbReference type="Pfam" id="PF00420">
    <property type="entry name" value="Oxidored_q2"/>
    <property type="match status" value="1"/>
</dbReference>
<evidence type="ECO:0000256" key="1">
    <source>
        <dbReference type="ARBA" id="ARBA00004225"/>
    </source>
</evidence>
<name>D9J337_GEKGE</name>
<comment type="subcellular location">
    <subcellularLocation>
        <location evidence="17">Mitochondrion inner membrane</location>
        <topology evidence="17">Multi-pass membrane protein</topology>
    </subcellularLocation>
    <subcellularLocation>
        <location evidence="1">Mitochondrion membrane</location>
        <topology evidence="1">Multi-pass membrane protein</topology>
    </subcellularLocation>
</comment>
<keyword evidence="11 17" id="KW-0520">NAD</keyword>
<keyword evidence="10 17" id="KW-1133">Transmembrane helix</keyword>
<proteinExistence type="inferred from homology"/>
<feature type="transmembrane region" description="Helical" evidence="17">
    <location>
        <begin position="6"/>
        <end position="22"/>
    </location>
</feature>
<evidence type="ECO:0000256" key="4">
    <source>
        <dbReference type="ARBA" id="ARBA00016612"/>
    </source>
</evidence>
<feature type="transmembrane region" description="Helical" evidence="17">
    <location>
        <begin position="61"/>
        <end position="81"/>
    </location>
</feature>
<evidence type="ECO:0000256" key="5">
    <source>
        <dbReference type="ARBA" id="ARBA00022448"/>
    </source>
</evidence>
<keyword evidence="9 17" id="KW-0249">Electron transport</keyword>
<sequence length="98" mass="10699">MALIHFITSSTFMLSLLGLALNRKHLVSALLCIESMMLTLFMMLTINFQTLLLTNNSMQPIILLTFAACEAGAGLALLTASTRTHASTQLKNLNLLKC</sequence>
<keyword evidence="5 17" id="KW-0813">Transport</keyword>
<evidence type="ECO:0000256" key="3">
    <source>
        <dbReference type="ARBA" id="ARBA00012944"/>
    </source>
</evidence>
<evidence type="ECO:0000256" key="12">
    <source>
        <dbReference type="ARBA" id="ARBA00023075"/>
    </source>
</evidence>
<geneLocation type="mitochondrion" evidence="18"/>
<keyword evidence="17" id="KW-0999">Mitochondrion inner membrane</keyword>
<dbReference type="GO" id="GO:0016651">
    <property type="term" value="F:oxidoreductase activity, acting on NAD(P)H"/>
    <property type="evidence" value="ECO:0007669"/>
    <property type="project" value="InterPro"/>
</dbReference>
<reference evidence="18" key="1">
    <citation type="submission" date="2010-05" db="EMBL/GenBank/DDBJ databases">
        <authorList>
            <person name="Qin X."/>
            <person name="Qian F."/>
            <person name="Zeng D."/>
        </authorList>
    </citation>
    <scope>NUCLEOTIDE SEQUENCE</scope>
    <source>
        <strain evidence="18">LW1</strain>
    </source>
</reference>
<dbReference type="GO" id="GO:0005743">
    <property type="term" value="C:mitochondrial inner membrane"/>
    <property type="evidence" value="ECO:0007669"/>
    <property type="project" value="UniProtKB-SubCell"/>
</dbReference>
<evidence type="ECO:0000256" key="6">
    <source>
        <dbReference type="ARBA" id="ARBA00022660"/>
    </source>
</evidence>
<accession>D9J337</accession>
<evidence type="ECO:0000256" key="13">
    <source>
        <dbReference type="ARBA" id="ARBA00023128"/>
    </source>
</evidence>
<evidence type="ECO:0000256" key="10">
    <source>
        <dbReference type="ARBA" id="ARBA00022989"/>
    </source>
</evidence>
<dbReference type="Gene3D" id="1.10.287.3510">
    <property type="match status" value="1"/>
</dbReference>
<evidence type="ECO:0000256" key="17">
    <source>
        <dbReference type="RuleBase" id="RU004419"/>
    </source>
</evidence>
<evidence type="ECO:0000256" key="2">
    <source>
        <dbReference type="ARBA" id="ARBA00010519"/>
    </source>
</evidence>
<dbReference type="InterPro" id="IPR039428">
    <property type="entry name" value="NUOK/Mnh_C1-like"/>
</dbReference>
<evidence type="ECO:0000256" key="9">
    <source>
        <dbReference type="ARBA" id="ARBA00022982"/>
    </source>
</evidence>
<dbReference type="PANTHER" id="PTHR11434">
    <property type="entry name" value="NADH-UBIQUINONE OXIDOREDUCTASE SUBUNIT ND4L"/>
    <property type="match status" value="1"/>
</dbReference>
<evidence type="ECO:0000256" key="15">
    <source>
        <dbReference type="ARBA" id="ARBA00043911"/>
    </source>
</evidence>
<comment type="function">
    <text evidence="15">Core subunit of the mitochondrial membrane respiratory chain NADH dehydrogenase (Complex I) which catalyzes electron transfer from NADH through the respiratory chain, using ubiquinone as an electron acceptor. Part of the enzyme membrane arm which is embedded in the lipid bilayer and involved in proton translocation.</text>
</comment>
<evidence type="ECO:0000313" key="18">
    <source>
        <dbReference type="EMBL" id="ADI79583.1"/>
    </source>
</evidence>
<gene>
    <name evidence="18" type="primary">ND4L</name>
</gene>
<dbReference type="PANTHER" id="PTHR11434:SF0">
    <property type="entry name" value="NADH-UBIQUINONE OXIDOREDUCTASE CHAIN 4L"/>
    <property type="match status" value="1"/>
</dbReference>
<keyword evidence="6 17" id="KW-0679">Respiratory chain</keyword>
<evidence type="ECO:0000256" key="16">
    <source>
        <dbReference type="ARBA" id="ARBA00048769"/>
    </source>
</evidence>
<dbReference type="AlphaFoldDB" id="D9J337"/>
<feature type="transmembrane region" description="Helical" evidence="17">
    <location>
        <begin position="29"/>
        <end position="49"/>
    </location>
</feature>
<evidence type="ECO:0000256" key="14">
    <source>
        <dbReference type="ARBA" id="ARBA00023136"/>
    </source>
</evidence>
<dbReference type="EC" id="7.1.1.2" evidence="3 17"/>